<organism evidence="1 2">
    <name type="scientific">Rickenella mellea</name>
    <dbReference type="NCBI Taxonomy" id="50990"/>
    <lineage>
        <taxon>Eukaryota</taxon>
        <taxon>Fungi</taxon>
        <taxon>Dikarya</taxon>
        <taxon>Basidiomycota</taxon>
        <taxon>Agaricomycotina</taxon>
        <taxon>Agaricomycetes</taxon>
        <taxon>Hymenochaetales</taxon>
        <taxon>Rickenellaceae</taxon>
        <taxon>Rickenella</taxon>
    </lineage>
</organism>
<gene>
    <name evidence="1" type="ORF">BD410DRAFT_792051</name>
</gene>
<dbReference type="EMBL" id="ML170196">
    <property type="protein sequence ID" value="TDL19444.1"/>
    <property type="molecule type" value="Genomic_DNA"/>
</dbReference>
<evidence type="ECO:0000313" key="1">
    <source>
        <dbReference type="EMBL" id="TDL19444.1"/>
    </source>
</evidence>
<proteinExistence type="predicted"/>
<evidence type="ECO:0000313" key="2">
    <source>
        <dbReference type="Proteomes" id="UP000294933"/>
    </source>
</evidence>
<protein>
    <submittedName>
        <fullName evidence="1">Uncharacterized protein</fullName>
    </submittedName>
</protein>
<dbReference type="Proteomes" id="UP000294933">
    <property type="component" value="Unassembled WGS sequence"/>
</dbReference>
<dbReference type="VEuPathDB" id="FungiDB:BD410DRAFT_792051"/>
<sequence>MWSQRNGNDVLDTSDCTTDVQKPLFEGLHILLIRIITAMPMQHRSRTIHSNKQT</sequence>
<name>A0A4Y7PVM2_9AGAM</name>
<reference evidence="1 2" key="1">
    <citation type="submission" date="2018-06" db="EMBL/GenBank/DDBJ databases">
        <title>A transcriptomic atlas of mushroom development highlights an independent origin of complex multicellularity.</title>
        <authorList>
            <consortium name="DOE Joint Genome Institute"/>
            <person name="Krizsan K."/>
            <person name="Almasi E."/>
            <person name="Merenyi Z."/>
            <person name="Sahu N."/>
            <person name="Viragh M."/>
            <person name="Koszo T."/>
            <person name="Mondo S."/>
            <person name="Kiss B."/>
            <person name="Balint B."/>
            <person name="Kues U."/>
            <person name="Barry K."/>
            <person name="Hegedus J.C."/>
            <person name="Henrissat B."/>
            <person name="Johnson J."/>
            <person name="Lipzen A."/>
            <person name="Ohm R."/>
            <person name="Nagy I."/>
            <person name="Pangilinan J."/>
            <person name="Yan J."/>
            <person name="Xiong Y."/>
            <person name="Grigoriev I.V."/>
            <person name="Hibbett D.S."/>
            <person name="Nagy L.G."/>
        </authorList>
    </citation>
    <scope>NUCLEOTIDE SEQUENCE [LARGE SCALE GENOMIC DNA]</scope>
    <source>
        <strain evidence="1 2">SZMC22713</strain>
    </source>
</reference>
<accession>A0A4Y7PVM2</accession>
<keyword evidence="2" id="KW-1185">Reference proteome</keyword>
<dbReference type="AlphaFoldDB" id="A0A4Y7PVM2"/>